<name>A0ABZ0Z0B4_9CAUD</name>
<evidence type="ECO:0000313" key="1">
    <source>
        <dbReference type="EMBL" id="WQJ51560.1"/>
    </source>
</evidence>
<proteinExistence type="predicted"/>
<accession>A0ABZ0Z0B4</accession>
<dbReference type="EMBL" id="OR769219">
    <property type="protein sequence ID" value="WQJ51560.1"/>
    <property type="molecule type" value="Genomic_DNA"/>
</dbReference>
<sequence length="103" mass="12149">MITINNSNINNYIIQIQNNIVKYVKGLDTYMDAESVYEILRNISSYNITDRPFNKYVAFILLQLYKDFSNNDISFEKDFDYYNCVCPILVNIVDDILNDKIII</sequence>
<evidence type="ECO:0000313" key="2">
    <source>
        <dbReference type="Proteomes" id="UP001348805"/>
    </source>
</evidence>
<keyword evidence="2" id="KW-1185">Reference proteome</keyword>
<reference evidence="1 2" key="1">
    <citation type="submission" date="2023-11" db="EMBL/GenBank/DDBJ databases">
        <authorList>
            <person name="Cook R."/>
            <person name="Crisci M."/>
            <person name="Pye H."/>
            <person name="Adriaenssens E."/>
            <person name="Santini J."/>
        </authorList>
    </citation>
    <scope>NUCLEOTIDE SEQUENCE [LARGE SCALE GENOMIC DNA]</scope>
    <source>
        <strain evidence="1">Lak_Megaphage_RVC_AP3_GC26</strain>
    </source>
</reference>
<dbReference type="Proteomes" id="UP001348805">
    <property type="component" value="Segment"/>
</dbReference>
<organism evidence="1 2">
    <name type="scientific">phage Lak_Megaphage_RVC_AP3_GC26</name>
    <dbReference type="NCBI Taxonomy" id="3109225"/>
    <lineage>
        <taxon>Viruses</taxon>
        <taxon>Duplodnaviria</taxon>
        <taxon>Heunggongvirae</taxon>
        <taxon>Uroviricota</taxon>
        <taxon>Caudoviricetes</taxon>
        <taxon>Caudoviricetes code 15 clade</taxon>
    </lineage>
</organism>
<protein>
    <submittedName>
        <fullName evidence="1">Uncharacterized protein</fullName>
    </submittedName>
</protein>